<gene>
    <name evidence="11" type="ORF">N788_09820</name>
</gene>
<feature type="transmembrane region" description="Helical" evidence="9">
    <location>
        <begin position="328"/>
        <end position="349"/>
    </location>
</feature>
<dbReference type="InterPro" id="IPR038731">
    <property type="entry name" value="RgtA/B/C-like"/>
</dbReference>
<evidence type="ECO:0000256" key="8">
    <source>
        <dbReference type="SAM" id="MobiDB-lite"/>
    </source>
</evidence>
<reference evidence="11 12" key="2">
    <citation type="journal article" date="2015" name="Stand. Genomic Sci.">
        <title>High quality draft genomic sequence of Arenimonas donghaensis DSM 18148(T).</title>
        <authorList>
            <person name="Chen F."/>
            <person name="Wang H."/>
            <person name="Cao Y."/>
            <person name="Li X."/>
            <person name="Wang G."/>
        </authorList>
    </citation>
    <scope>NUCLEOTIDE SEQUENCE [LARGE SCALE GENOMIC DNA]</scope>
    <source>
        <strain evidence="11 12">HO3-R19</strain>
    </source>
</reference>
<dbReference type="PATRIC" id="fig|1121014.3.peg.723"/>
<keyword evidence="7 9" id="KW-0472">Membrane</keyword>
<keyword evidence="3" id="KW-0328">Glycosyltransferase</keyword>
<evidence type="ECO:0000256" key="6">
    <source>
        <dbReference type="ARBA" id="ARBA00022989"/>
    </source>
</evidence>
<feature type="domain" description="Glycosyltransferase RgtA/B/C/D-like" evidence="10">
    <location>
        <begin position="52"/>
        <end position="210"/>
    </location>
</feature>
<evidence type="ECO:0000256" key="9">
    <source>
        <dbReference type="SAM" id="Phobius"/>
    </source>
</evidence>
<feature type="transmembrane region" description="Helical" evidence="9">
    <location>
        <begin position="148"/>
        <end position="165"/>
    </location>
</feature>
<feature type="transmembrane region" description="Helical" evidence="9">
    <location>
        <begin position="304"/>
        <end position="321"/>
    </location>
</feature>
<protein>
    <recommendedName>
        <fullName evidence="10">Glycosyltransferase RgtA/B/C/D-like domain-containing protein</fullName>
    </recommendedName>
</protein>
<dbReference type="AlphaFoldDB" id="A0A087MKS8"/>
<feature type="transmembrane region" description="Helical" evidence="9">
    <location>
        <begin position="195"/>
        <end position="216"/>
    </location>
</feature>
<keyword evidence="2" id="KW-1003">Cell membrane</keyword>
<dbReference type="Pfam" id="PF13231">
    <property type="entry name" value="PMT_2"/>
    <property type="match status" value="1"/>
</dbReference>
<dbReference type="Proteomes" id="UP000029085">
    <property type="component" value="Unassembled WGS sequence"/>
</dbReference>
<dbReference type="PANTHER" id="PTHR33908">
    <property type="entry name" value="MANNOSYLTRANSFERASE YKCB-RELATED"/>
    <property type="match status" value="1"/>
</dbReference>
<comment type="subcellular location">
    <subcellularLocation>
        <location evidence="1">Cell membrane</location>
        <topology evidence="1">Multi-pass membrane protein</topology>
    </subcellularLocation>
</comment>
<dbReference type="PANTHER" id="PTHR33908:SF11">
    <property type="entry name" value="MEMBRANE PROTEIN"/>
    <property type="match status" value="1"/>
</dbReference>
<feature type="transmembrane region" description="Helical" evidence="9">
    <location>
        <begin position="271"/>
        <end position="292"/>
    </location>
</feature>
<evidence type="ECO:0000256" key="5">
    <source>
        <dbReference type="ARBA" id="ARBA00022692"/>
    </source>
</evidence>
<organism evidence="11 12">
    <name type="scientific">Arenimonas donghaensis DSM 18148 = HO3-R19</name>
    <dbReference type="NCBI Taxonomy" id="1121014"/>
    <lineage>
        <taxon>Bacteria</taxon>
        <taxon>Pseudomonadati</taxon>
        <taxon>Pseudomonadota</taxon>
        <taxon>Gammaproteobacteria</taxon>
        <taxon>Lysobacterales</taxon>
        <taxon>Lysobacteraceae</taxon>
        <taxon>Arenimonas</taxon>
    </lineage>
</organism>
<dbReference type="GO" id="GO:0009103">
    <property type="term" value="P:lipopolysaccharide biosynthetic process"/>
    <property type="evidence" value="ECO:0007669"/>
    <property type="project" value="UniProtKB-ARBA"/>
</dbReference>
<feature type="transmembrane region" description="Helical" evidence="9">
    <location>
        <begin position="57"/>
        <end position="88"/>
    </location>
</feature>
<evidence type="ECO:0000313" key="12">
    <source>
        <dbReference type="Proteomes" id="UP000029085"/>
    </source>
</evidence>
<evidence type="ECO:0000256" key="7">
    <source>
        <dbReference type="ARBA" id="ARBA00023136"/>
    </source>
</evidence>
<accession>A0A087MKS8</accession>
<evidence type="ECO:0000256" key="4">
    <source>
        <dbReference type="ARBA" id="ARBA00022679"/>
    </source>
</evidence>
<evidence type="ECO:0000256" key="2">
    <source>
        <dbReference type="ARBA" id="ARBA00022475"/>
    </source>
</evidence>
<sequence length="631" mass="68393">MRTGSMRVKFIALWCVLLLAKLLLAATLQPFGDEAFYAWEARHPAWVYSDLPGLTAWMAWLGAQLGGGGVFALRLPFILLGSLLPWLVVRITRRWFGSEAGWQAGMLALLMPLGGMMGLLALPDVPMLFAALLCLDAIGMLMRRLTPLGLLQLALALAIGALAHYRFALVVLAGAAGLACAPAGRALLRQPMVWAALAVGALAWVPVLAWNLAHAGAGLGFQFVDRHPWQPQWRGLWWPLVQVLLLTPPLMWLLGQALVESWRRRRQAEPAWPLMAGLGAVAVPGFFLFGFFTDAERITFHWPLAGWLALCCVAPPVLARWRPGARRLLHAAAALGLALLMGYLALLAAPQGRAWLAGGPAYADNFSGWNEIAGAVREDLQAMPPDTVLVADNFMLAAQLRLALQRDDIRVLPHPINEKHGRAVQLADWGQVDEGAADWRGRSVLVVVEDTARPLRQRLAGYRELCQRTGGLPAPQVLNVDQGRKRFLRFALLPAADGDEGPDDCVLPALAWLEAPVRGGRLSPGDPVRGWALKPGSGVARIEVLLDGQVVARVEPALARPDVANYWSLDAGDGDRFGFVLDMPAVPGRPAGRAWLGLRLHGRDGGSETWPAQPVDWRPSGQAETGPAQGR</sequence>
<dbReference type="EMBL" id="AVCJ01000003">
    <property type="protein sequence ID" value="KFL37481.1"/>
    <property type="molecule type" value="Genomic_DNA"/>
</dbReference>
<evidence type="ECO:0000256" key="1">
    <source>
        <dbReference type="ARBA" id="ARBA00004651"/>
    </source>
</evidence>
<dbReference type="STRING" id="1121014.N788_09820"/>
<dbReference type="InterPro" id="IPR050297">
    <property type="entry name" value="LipidA_mod_glycosyltrf_83"/>
</dbReference>
<feature type="region of interest" description="Disordered" evidence="8">
    <location>
        <begin position="605"/>
        <end position="631"/>
    </location>
</feature>
<keyword evidence="12" id="KW-1185">Reference proteome</keyword>
<dbReference type="GO" id="GO:0016763">
    <property type="term" value="F:pentosyltransferase activity"/>
    <property type="evidence" value="ECO:0007669"/>
    <property type="project" value="TreeGrafter"/>
</dbReference>
<keyword evidence="6 9" id="KW-1133">Transmembrane helix</keyword>
<feature type="transmembrane region" description="Helical" evidence="9">
    <location>
        <begin position="236"/>
        <end position="259"/>
    </location>
</feature>
<comment type="caution">
    <text evidence="11">The sequence shown here is derived from an EMBL/GenBank/DDBJ whole genome shotgun (WGS) entry which is preliminary data.</text>
</comment>
<keyword evidence="5 9" id="KW-0812">Transmembrane</keyword>
<feature type="transmembrane region" description="Helical" evidence="9">
    <location>
        <begin position="100"/>
        <end position="119"/>
    </location>
</feature>
<reference evidence="12" key="1">
    <citation type="submission" date="2013-08" db="EMBL/GenBank/DDBJ databases">
        <title>Genome sequencing of Arenimonas donghaensis.</title>
        <authorList>
            <person name="Chen F."/>
            <person name="Wang G."/>
        </authorList>
    </citation>
    <scope>NUCLEOTIDE SEQUENCE [LARGE SCALE GENOMIC DNA]</scope>
    <source>
        <strain evidence="12">HO3-R19</strain>
    </source>
</reference>
<evidence type="ECO:0000259" key="10">
    <source>
        <dbReference type="Pfam" id="PF13231"/>
    </source>
</evidence>
<proteinExistence type="predicted"/>
<keyword evidence="4" id="KW-0808">Transferase</keyword>
<name>A0A087MKS8_9GAMM</name>
<evidence type="ECO:0000313" key="11">
    <source>
        <dbReference type="EMBL" id="KFL37481.1"/>
    </source>
</evidence>
<evidence type="ECO:0000256" key="3">
    <source>
        <dbReference type="ARBA" id="ARBA00022676"/>
    </source>
</evidence>
<dbReference type="GO" id="GO:0005886">
    <property type="term" value="C:plasma membrane"/>
    <property type="evidence" value="ECO:0007669"/>
    <property type="project" value="UniProtKB-SubCell"/>
</dbReference>